<dbReference type="Proteomes" id="UP001314205">
    <property type="component" value="Unassembled WGS sequence"/>
</dbReference>
<organism evidence="2 3">
    <name type="scientific">Parnassius mnemosyne</name>
    <name type="common">clouded apollo</name>
    <dbReference type="NCBI Taxonomy" id="213953"/>
    <lineage>
        <taxon>Eukaryota</taxon>
        <taxon>Metazoa</taxon>
        <taxon>Ecdysozoa</taxon>
        <taxon>Arthropoda</taxon>
        <taxon>Hexapoda</taxon>
        <taxon>Insecta</taxon>
        <taxon>Pterygota</taxon>
        <taxon>Neoptera</taxon>
        <taxon>Endopterygota</taxon>
        <taxon>Lepidoptera</taxon>
        <taxon>Glossata</taxon>
        <taxon>Ditrysia</taxon>
        <taxon>Papilionoidea</taxon>
        <taxon>Papilionidae</taxon>
        <taxon>Parnassiinae</taxon>
        <taxon>Parnassini</taxon>
        <taxon>Parnassius</taxon>
        <taxon>Driopa</taxon>
    </lineage>
</organism>
<dbReference type="PANTHER" id="PTHR47272">
    <property type="entry name" value="DDE_TNP_1_7 DOMAIN-CONTAINING PROTEIN"/>
    <property type="match status" value="1"/>
</dbReference>
<dbReference type="EMBL" id="CAVLGL010000104">
    <property type="protein sequence ID" value="CAK1599055.1"/>
    <property type="molecule type" value="Genomic_DNA"/>
</dbReference>
<comment type="caution">
    <text evidence="2">The sequence shown here is derived from an EMBL/GenBank/DDBJ whole genome shotgun (WGS) entry which is preliminary data.</text>
</comment>
<feature type="domain" description="PiggyBac transposable element-derived protein" evidence="1">
    <location>
        <begin position="1"/>
        <end position="315"/>
    </location>
</feature>
<gene>
    <name evidence="2" type="ORF">PARMNEM_LOCUS17972</name>
</gene>
<dbReference type="PANTHER" id="PTHR47272:SF1">
    <property type="entry name" value="PIGGYBAC TRANSPOSABLE ELEMENT-DERIVED PROTEIN 3-LIKE"/>
    <property type="match status" value="1"/>
</dbReference>
<accession>A0AAV1LW04</accession>
<keyword evidence="3" id="KW-1185">Reference proteome</keyword>
<reference evidence="2 3" key="1">
    <citation type="submission" date="2023-11" db="EMBL/GenBank/DDBJ databases">
        <authorList>
            <person name="Hedman E."/>
            <person name="Englund M."/>
            <person name="Stromberg M."/>
            <person name="Nyberg Akerstrom W."/>
            <person name="Nylinder S."/>
            <person name="Jareborg N."/>
            <person name="Kallberg Y."/>
            <person name="Kronander E."/>
        </authorList>
    </citation>
    <scope>NUCLEOTIDE SEQUENCE [LARGE SCALE GENOMIC DNA]</scope>
</reference>
<name>A0AAV1LW04_9NEOP</name>
<evidence type="ECO:0000259" key="1">
    <source>
        <dbReference type="Pfam" id="PF13843"/>
    </source>
</evidence>
<protein>
    <recommendedName>
        <fullName evidence="1">PiggyBac transposable element-derived protein domain-containing protein</fullName>
    </recommendedName>
</protein>
<sequence length="434" mass="50606">MSIVHLPNVRMYWSEKYGYDHIRETMPLKRFEFMRQVLHFNDNSKMLPYGQPNSDRLYKIRPIIEKLNRNFGKVPLEQHLSVDEQMCSTKARSALKQYLPDKPHKWGFKLFVICGVSGYGYKFEVYSGQENICADGEPQLGAASNVVVRLAREIPVNQNYRLFFDNYYTSLPLIEFLSHRGILALGTVRRNRIPNCKLPDEKQLKKRPRGTSVEQVASYNGIDISVVAWRDNKIVNLVSNFAGKNPTSVVSRFDKSQKIHINVERPFIVAEYNRHMGGVDLMDCVMGHYKIKLRSKRWYIRLFYHFLDMTMTNSWLLYRRIHADTENTEKLLSSADFRLEIAGTLGKYKKTNRLKRTSYVEALIQDKKKKGPCQHIPPKDVRLDQSGHWPVWTEKRLRCKFPGCTGTAQTECEKCGVALCFNRNNNCFRSFHNS</sequence>
<proteinExistence type="predicted"/>
<dbReference type="Pfam" id="PF13843">
    <property type="entry name" value="DDE_Tnp_1_7"/>
    <property type="match status" value="1"/>
</dbReference>
<evidence type="ECO:0000313" key="2">
    <source>
        <dbReference type="EMBL" id="CAK1599055.1"/>
    </source>
</evidence>
<dbReference type="AlphaFoldDB" id="A0AAV1LW04"/>
<evidence type="ECO:0000313" key="3">
    <source>
        <dbReference type="Proteomes" id="UP001314205"/>
    </source>
</evidence>
<dbReference type="InterPro" id="IPR029526">
    <property type="entry name" value="PGBD"/>
</dbReference>